<dbReference type="InParanoid" id="A0A1Y2EYY7"/>
<reference evidence="2 3" key="1">
    <citation type="submission" date="2016-07" db="EMBL/GenBank/DDBJ databases">
        <title>Pervasive Adenine N6-methylation of Active Genes in Fungi.</title>
        <authorList>
            <consortium name="DOE Joint Genome Institute"/>
            <person name="Mondo S.J."/>
            <person name="Dannebaum R.O."/>
            <person name="Kuo R.C."/>
            <person name="Labutti K."/>
            <person name="Haridas S."/>
            <person name="Kuo A."/>
            <person name="Salamov A."/>
            <person name="Ahrendt S.R."/>
            <person name="Lipzen A."/>
            <person name="Sullivan W."/>
            <person name="Andreopoulos W.B."/>
            <person name="Clum A."/>
            <person name="Lindquist E."/>
            <person name="Daum C."/>
            <person name="Ramamoorthy G.K."/>
            <person name="Gryganskyi A."/>
            <person name="Culley D."/>
            <person name="Magnuson J.K."/>
            <person name="James T.Y."/>
            <person name="O'Malley M.A."/>
            <person name="Stajich J.E."/>
            <person name="Spatafora J.W."/>
            <person name="Visel A."/>
            <person name="Grigoriev I.V."/>
        </authorList>
    </citation>
    <scope>NUCLEOTIDE SEQUENCE [LARGE SCALE GENOMIC DNA]</scope>
    <source>
        <strain evidence="2 3">62-1032</strain>
    </source>
</reference>
<dbReference type="Proteomes" id="UP000193467">
    <property type="component" value="Unassembled WGS sequence"/>
</dbReference>
<feature type="compositionally biased region" description="Low complexity" evidence="1">
    <location>
        <begin position="12"/>
        <end position="23"/>
    </location>
</feature>
<evidence type="ECO:0000256" key="1">
    <source>
        <dbReference type="SAM" id="MobiDB-lite"/>
    </source>
</evidence>
<accession>A0A1Y2EYY7</accession>
<name>A0A1Y2EYY7_9BASI</name>
<feature type="region of interest" description="Disordered" evidence="1">
    <location>
        <begin position="1"/>
        <end position="40"/>
    </location>
</feature>
<organism evidence="2 3">
    <name type="scientific">Leucosporidium creatinivorum</name>
    <dbReference type="NCBI Taxonomy" id="106004"/>
    <lineage>
        <taxon>Eukaryota</taxon>
        <taxon>Fungi</taxon>
        <taxon>Dikarya</taxon>
        <taxon>Basidiomycota</taxon>
        <taxon>Pucciniomycotina</taxon>
        <taxon>Microbotryomycetes</taxon>
        <taxon>Leucosporidiales</taxon>
        <taxon>Leucosporidium</taxon>
    </lineage>
</organism>
<comment type="caution">
    <text evidence="2">The sequence shown here is derived from an EMBL/GenBank/DDBJ whole genome shotgun (WGS) entry which is preliminary data.</text>
</comment>
<evidence type="ECO:0000313" key="2">
    <source>
        <dbReference type="EMBL" id="ORY75955.1"/>
    </source>
</evidence>
<evidence type="ECO:0000313" key="3">
    <source>
        <dbReference type="Proteomes" id="UP000193467"/>
    </source>
</evidence>
<sequence length="424" mass="45547">MTILDSPPSTPDTPTSGPASPELAHPPPPFRRSTIGPAGGERHCLEVNLSRGNVLRVEERRSKLETQIQLSPDDPLDACAVLSGSLLVPASSSVASVAVRMYGVMEWMSTKAATASTNPAHPAPTGPTLSPTTTILFKSAVTRYAPKASSDEKDAIRLPFSFELPTTMDRYRTPPSFQRDGFGVRYFLEVAVERKTFTLRRNARDVIPIIYLPFSDPPTPNTPAIYPIEKGSPPLPPKDGQGFVETSAQVDNAHAWLSLLVPNNGIAARGRSLEVRIALVCDPQMADKIIPSCISVKLRDIGQASGSAAAPKTIAKSAEVTYYPSHLLPRPSSASSYAVGALDSRAFTATIDLGNDVCPTFETSATGPRAEYSVEVKIRLPKTKDQIISAPVRIVNCSRDVFELPKAYNKRDAKGGMKSAPSLV</sequence>
<keyword evidence="3" id="KW-1185">Reference proteome</keyword>
<dbReference type="EMBL" id="MCGR01000036">
    <property type="protein sequence ID" value="ORY75955.1"/>
    <property type="molecule type" value="Genomic_DNA"/>
</dbReference>
<dbReference type="Gene3D" id="2.60.40.640">
    <property type="match status" value="1"/>
</dbReference>
<proteinExistence type="predicted"/>
<gene>
    <name evidence="2" type="ORF">BCR35DRAFT_353477</name>
</gene>
<dbReference type="AlphaFoldDB" id="A0A1Y2EYY7"/>
<dbReference type="InterPro" id="IPR014752">
    <property type="entry name" value="Arrestin-like_C"/>
</dbReference>
<protein>
    <submittedName>
        <fullName evidence="2">Uncharacterized protein</fullName>
    </submittedName>
</protein>